<dbReference type="Pfam" id="PF00069">
    <property type="entry name" value="Pkinase"/>
    <property type="match status" value="1"/>
</dbReference>
<dbReference type="AlphaFoldDB" id="A0A7S1M7H9"/>
<keyword evidence="4" id="KW-0808">Transferase</keyword>
<evidence type="ECO:0000256" key="14">
    <source>
        <dbReference type="SAM" id="MobiDB-lite"/>
    </source>
</evidence>
<evidence type="ECO:0000256" key="6">
    <source>
        <dbReference type="ARBA" id="ARBA00022777"/>
    </source>
</evidence>
<dbReference type="InterPro" id="IPR000719">
    <property type="entry name" value="Prot_kinase_dom"/>
</dbReference>
<evidence type="ECO:0000256" key="3">
    <source>
        <dbReference type="ARBA" id="ARBA00022527"/>
    </source>
</evidence>
<keyword evidence="7 12" id="KW-0067">ATP-binding</keyword>
<evidence type="ECO:0000256" key="9">
    <source>
        <dbReference type="ARBA" id="ARBA00048367"/>
    </source>
</evidence>
<dbReference type="Gene3D" id="1.10.510.10">
    <property type="entry name" value="Transferase(Phosphotransferase) domain 1"/>
    <property type="match status" value="1"/>
</dbReference>
<feature type="binding site" evidence="12">
    <location>
        <position position="36"/>
    </location>
    <ligand>
        <name>ATP</name>
        <dbReference type="ChEBI" id="CHEBI:30616"/>
    </ligand>
</feature>
<evidence type="ECO:0000256" key="10">
    <source>
        <dbReference type="ARBA" id="ARBA00059987"/>
    </source>
</evidence>
<keyword evidence="3 13" id="KW-0723">Serine/threonine-protein kinase</keyword>
<dbReference type="SMART" id="SM00220">
    <property type="entry name" value="S_TKc"/>
    <property type="match status" value="1"/>
</dbReference>
<dbReference type="InterPro" id="IPR008271">
    <property type="entry name" value="Ser/Thr_kinase_AS"/>
</dbReference>
<dbReference type="SUPFAM" id="SSF56112">
    <property type="entry name" value="Protein kinase-like (PK-like)"/>
    <property type="match status" value="1"/>
</dbReference>
<dbReference type="InterPro" id="IPR011009">
    <property type="entry name" value="Kinase-like_dom_sf"/>
</dbReference>
<dbReference type="PROSITE" id="PS50011">
    <property type="entry name" value="PROTEIN_KINASE_DOM"/>
    <property type="match status" value="1"/>
</dbReference>
<keyword evidence="5 12" id="KW-0547">Nucleotide-binding</keyword>
<comment type="catalytic activity">
    <reaction evidence="8">
        <text>L-threonyl-[protein] + ATP = O-phospho-L-threonyl-[protein] + ADP + H(+)</text>
        <dbReference type="Rhea" id="RHEA:46608"/>
        <dbReference type="Rhea" id="RHEA-COMP:11060"/>
        <dbReference type="Rhea" id="RHEA-COMP:11605"/>
        <dbReference type="ChEBI" id="CHEBI:15378"/>
        <dbReference type="ChEBI" id="CHEBI:30013"/>
        <dbReference type="ChEBI" id="CHEBI:30616"/>
        <dbReference type="ChEBI" id="CHEBI:61977"/>
        <dbReference type="ChEBI" id="CHEBI:456216"/>
        <dbReference type="EC" id="2.7.11.22"/>
    </reaction>
</comment>
<protein>
    <recommendedName>
        <fullName evidence="2">cyclin-dependent kinase</fullName>
        <ecNumber evidence="2">2.7.11.22</ecNumber>
    </recommendedName>
</protein>
<feature type="compositionally biased region" description="Polar residues" evidence="14">
    <location>
        <begin position="309"/>
        <end position="321"/>
    </location>
</feature>
<name>A0A7S1M7H9_NEODS</name>
<evidence type="ECO:0000256" key="4">
    <source>
        <dbReference type="ARBA" id="ARBA00022679"/>
    </source>
</evidence>
<evidence type="ECO:0000256" key="1">
    <source>
        <dbReference type="ARBA" id="ARBA00006485"/>
    </source>
</evidence>
<dbReference type="FunFam" id="3.30.200.20:FF:000375">
    <property type="entry name" value="Cell division related protein kinase 2"/>
    <property type="match status" value="1"/>
</dbReference>
<dbReference type="PANTHER" id="PTHR24056">
    <property type="entry name" value="CELL DIVISION PROTEIN KINASE"/>
    <property type="match status" value="1"/>
</dbReference>
<evidence type="ECO:0000256" key="11">
    <source>
        <dbReference type="ARBA" id="ARBA00064639"/>
    </source>
</evidence>
<feature type="domain" description="Protein kinase" evidence="15">
    <location>
        <begin position="7"/>
        <end position="300"/>
    </location>
</feature>
<dbReference type="Gene3D" id="3.30.200.20">
    <property type="entry name" value="Phosphorylase Kinase, domain 1"/>
    <property type="match status" value="1"/>
</dbReference>
<dbReference type="GO" id="GO:0004693">
    <property type="term" value="F:cyclin-dependent protein serine/threonine kinase activity"/>
    <property type="evidence" value="ECO:0007669"/>
    <property type="project" value="UniProtKB-EC"/>
</dbReference>
<dbReference type="GO" id="GO:0005737">
    <property type="term" value="C:cytoplasm"/>
    <property type="evidence" value="ECO:0007669"/>
    <property type="project" value="TreeGrafter"/>
</dbReference>
<evidence type="ECO:0000259" key="15">
    <source>
        <dbReference type="PROSITE" id="PS50011"/>
    </source>
</evidence>
<evidence type="ECO:0000256" key="7">
    <source>
        <dbReference type="ARBA" id="ARBA00022840"/>
    </source>
</evidence>
<comment type="similarity">
    <text evidence="1">Belongs to the protein kinase superfamily. CMGC Ser/Thr protein kinase family. CDC2/CDKX subfamily.</text>
</comment>
<evidence type="ECO:0000256" key="2">
    <source>
        <dbReference type="ARBA" id="ARBA00012425"/>
    </source>
</evidence>
<comment type="function">
    <text evidence="10">Probably involved in the control of the cell cycle.</text>
</comment>
<feature type="region of interest" description="Disordered" evidence="14">
    <location>
        <begin position="292"/>
        <end position="321"/>
    </location>
</feature>
<proteinExistence type="inferred from homology"/>
<gene>
    <name evidence="16" type="ORF">NDES1114_LOCUS18653</name>
</gene>
<dbReference type="CDD" id="cd07829">
    <property type="entry name" value="STKc_CDK_like"/>
    <property type="match status" value="1"/>
</dbReference>
<sequence length="321" mass="36047">MSTAGKFTKIEKLGEGTYGVVYKARDRQSGHVFALKRMNIPNDEEGVPATTIREIALQKQLAHPNVCRLQDVLFSAPKLTLVFEYCDYDLKKFMDEKRGDLAPDVIQSFLAQLLKGLDALHALSIVHRDLKPQNLMVNKDLVLKIGDFGLARVEGIPVKKYSHDAVTLWYRSPDAILGSANYGFPVDMWSVGCIFAEMVRGKALFNGRTDQEQLFKMFSLLGSPTTATWPALQTYPNTQSLFSEHPHLTMEYSDANFQRLVQSELIEKIDADGVDLLRKMLAFDPAKRPTTQEALNHPYFAKTKRGSPDHSNVSPPQDLTS</sequence>
<evidence type="ECO:0000256" key="5">
    <source>
        <dbReference type="ARBA" id="ARBA00022741"/>
    </source>
</evidence>
<evidence type="ECO:0000256" key="12">
    <source>
        <dbReference type="PROSITE-ProRule" id="PRU10141"/>
    </source>
</evidence>
<evidence type="ECO:0000256" key="8">
    <source>
        <dbReference type="ARBA" id="ARBA00047811"/>
    </source>
</evidence>
<comment type="subunit">
    <text evidence="11">Forms a stable but non-covalent complex with a regulatory subunit and with a cyclin.</text>
</comment>
<dbReference type="FunFam" id="1.10.510.10:FF:000611">
    <property type="entry name" value="CMGC family protein kinase"/>
    <property type="match status" value="1"/>
</dbReference>
<dbReference type="InterPro" id="IPR050108">
    <property type="entry name" value="CDK"/>
</dbReference>
<accession>A0A7S1M7H9</accession>
<organism evidence="16">
    <name type="scientific">Neobodo designis</name>
    <name type="common">Flagellated protozoan</name>
    <name type="synonym">Bodo designis</name>
    <dbReference type="NCBI Taxonomy" id="312471"/>
    <lineage>
        <taxon>Eukaryota</taxon>
        <taxon>Discoba</taxon>
        <taxon>Euglenozoa</taxon>
        <taxon>Kinetoplastea</taxon>
        <taxon>Metakinetoplastina</taxon>
        <taxon>Neobodonida</taxon>
        <taxon>Neobodo</taxon>
    </lineage>
</organism>
<dbReference type="GO" id="GO:0005524">
    <property type="term" value="F:ATP binding"/>
    <property type="evidence" value="ECO:0007669"/>
    <property type="project" value="UniProtKB-UniRule"/>
</dbReference>
<comment type="catalytic activity">
    <reaction evidence="9">
        <text>L-seryl-[protein] + ATP = O-phospho-L-seryl-[protein] + ADP + H(+)</text>
        <dbReference type="Rhea" id="RHEA:17989"/>
        <dbReference type="Rhea" id="RHEA-COMP:9863"/>
        <dbReference type="Rhea" id="RHEA-COMP:11604"/>
        <dbReference type="ChEBI" id="CHEBI:15378"/>
        <dbReference type="ChEBI" id="CHEBI:29999"/>
        <dbReference type="ChEBI" id="CHEBI:30616"/>
        <dbReference type="ChEBI" id="CHEBI:83421"/>
        <dbReference type="ChEBI" id="CHEBI:456216"/>
        <dbReference type="EC" id="2.7.11.22"/>
    </reaction>
</comment>
<dbReference type="GO" id="GO:0005634">
    <property type="term" value="C:nucleus"/>
    <property type="evidence" value="ECO:0007669"/>
    <property type="project" value="TreeGrafter"/>
</dbReference>
<dbReference type="EMBL" id="HBGF01028137">
    <property type="protein sequence ID" value="CAD9123562.1"/>
    <property type="molecule type" value="Transcribed_RNA"/>
</dbReference>
<dbReference type="GO" id="GO:0000278">
    <property type="term" value="P:mitotic cell cycle"/>
    <property type="evidence" value="ECO:0007669"/>
    <property type="project" value="UniProtKB-ARBA"/>
</dbReference>
<evidence type="ECO:0000313" key="16">
    <source>
        <dbReference type="EMBL" id="CAD9123562.1"/>
    </source>
</evidence>
<evidence type="ECO:0000256" key="13">
    <source>
        <dbReference type="RuleBase" id="RU000304"/>
    </source>
</evidence>
<reference evidence="16" key="1">
    <citation type="submission" date="2021-01" db="EMBL/GenBank/DDBJ databases">
        <authorList>
            <person name="Corre E."/>
            <person name="Pelletier E."/>
            <person name="Niang G."/>
            <person name="Scheremetjew M."/>
            <person name="Finn R."/>
            <person name="Kale V."/>
            <person name="Holt S."/>
            <person name="Cochrane G."/>
            <person name="Meng A."/>
            <person name="Brown T."/>
            <person name="Cohen L."/>
        </authorList>
    </citation>
    <scope>NUCLEOTIDE SEQUENCE</scope>
    <source>
        <strain evidence="16">CCAP 1951/1</strain>
    </source>
</reference>
<dbReference type="PROSITE" id="PS00108">
    <property type="entry name" value="PROTEIN_KINASE_ST"/>
    <property type="match status" value="1"/>
</dbReference>
<dbReference type="InterPro" id="IPR017441">
    <property type="entry name" value="Protein_kinase_ATP_BS"/>
</dbReference>
<dbReference type="PROSITE" id="PS00107">
    <property type="entry name" value="PROTEIN_KINASE_ATP"/>
    <property type="match status" value="1"/>
</dbReference>
<keyword evidence="6" id="KW-0418">Kinase</keyword>
<dbReference type="PANTHER" id="PTHR24056:SF552">
    <property type="entry name" value="CELL DIVISION CONTROL PROTEIN 2 HOMOLOG 4"/>
    <property type="match status" value="1"/>
</dbReference>
<dbReference type="EC" id="2.7.11.22" evidence="2"/>